<keyword evidence="2" id="KW-1185">Reference proteome</keyword>
<name>A0A397JH94_9GLOM</name>
<proteinExistence type="predicted"/>
<comment type="caution">
    <text evidence="1">The sequence shown here is derived from an EMBL/GenBank/DDBJ whole genome shotgun (WGS) entry which is preliminary data.</text>
</comment>
<evidence type="ECO:0000313" key="1">
    <source>
        <dbReference type="EMBL" id="RHZ85316.1"/>
    </source>
</evidence>
<evidence type="ECO:0000313" key="2">
    <source>
        <dbReference type="Proteomes" id="UP000266861"/>
    </source>
</evidence>
<dbReference type="EMBL" id="PQFF01000064">
    <property type="protein sequence ID" value="RHZ85316.1"/>
    <property type="molecule type" value="Genomic_DNA"/>
</dbReference>
<dbReference type="AlphaFoldDB" id="A0A397JH94"/>
<dbReference type="OrthoDB" id="2384959at2759"/>
<protein>
    <submittedName>
        <fullName evidence="1">Uncharacterized protein</fullName>
    </submittedName>
</protein>
<gene>
    <name evidence="1" type="ORF">Glove_67g155</name>
</gene>
<sequence length="205" mass="24087">MSQKSEKKFKKLEERSKVSIKWSKESDEKLKKLEEEERASINWTELAKWIAEGEPYDEHEEILMFLNQNEPANLRSNENRRNNINREKKQTHGEIFYENSGKGNQEAEKECHSNISITRDITTGNKVYQHRTFNIINSEDSNDSEDNINTIQSWINIIRDENPTNEDLLEFTVPFILLSKWDLLSISNNRLEAPSCVKTLINLDK</sequence>
<dbReference type="Proteomes" id="UP000266861">
    <property type="component" value="Unassembled WGS sequence"/>
</dbReference>
<organism evidence="1 2">
    <name type="scientific">Diversispora epigaea</name>
    <dbReference type="NCBI Taxonomy" id="1348612"/>
    <lineage>
        <taxon>Eukaryota</taxon>
        <taxon>Fungi</taxon>
        <taxon>Fungi incertae sedis</taxon>
        <taxon>Mucoromycota</taxon>
        <taxon>Glomeromycotina</taxon>
        <taxon>Glomeromycetes</taxon>
        <taxon>Diversisporales</taxon>
        <taxon>Diversisporaceae</taxon>
        <taxon>Diversispora</taxon>
    </lineage>
</organism>
<accession>A0A397JH94</accession>
<reference evidence="1 2" key="1">
    <citation type="submission" date="2018-08" db="EMBL/GenBank/DDBJ databases">
        <title>Genome and evolution of the arbuscular mycorrhizal fungus Diversispora epigaea (formerly Glomus versiforme) and its bacterial endosymbionts.</title>
        <authorList>
            <person name="Sun X."/>
            <person name="Fei Z."/>
            <person name="Harrison M."/>
        </authorList>
    </citation>
    <scope>NUCLEOTIDE SEQUENCE [LARGE SCALE GENOMIC DNA]</scope>
    <source>
        <strain evidence="1 2">IT104</strain>
    </source>
</reference>